<reference evidence="1" key="1">
    <citation type="submission" date="2020-05" db="EMBL/GenBank/DDBJ databases">
        <title>Large-scale comparative analyses of tick genomes elucidate their genetic diversity and vector capacities.</title>
        <authorList>
            <person name="Jia N."/>
            <person name="Wang J."/>
            <person name="Shi W."/>
            <person name="Du L."/>
            <person name="Sun Y."/>
            <person name="Zhan W."/>
            <person name="Jiang J."/>
            <person name="Wang Q."/>
            <person name="Zhang B."/>
            <person name="Ji P."/>
            <person name="Sakyi L.B."/>
            <person name="Cui X."/>
            <person name="Yuan T."/>
            <person name="Jiang B."/>
            <person name="Yang W."/>
            <person name="Lam T.T.-Y."/>
            <person name="Chang Q."/>
            <person name="Ding S."/>
            <person name="Wang X."/>
            <person name="Zhu J."/>
            <person name="Ruan X."/>
            <person name="Zhao L."/>
            <person name="Wei J."/>
            <person name="Que T."/>
            <person name="Du C."/>
            <person name="Cheng J."/>
            <person name="Dai P."/>
            <person name="Han X."/>
            <person name="Huang E."/>
            <person name="Gao Y."/>
            <person name="Liu J."/>
            <person name="Shao H."/>
            <person name="Ye R."/>
            <person name="Li L."/>
            <person name="Wei W."/>
            <person name="Wang X."/>
            <person name="Wang C."/>
            <person name="Yang T."/>
            <person name="Huo Q."/>
            <person name="Li W."/>
            <person name="Guo W."/>
            <person name="Chen H."/>
            <person name="Zhou L."/>
            <person name="Ni X."/>
            <person name="Tian J."/>
            <person name="Zhou Y."/>
            <person name="Sheng Y."/>
            <person name="Liu T."/>
            <person name="Pan Y."/>
            <person name="Xia L."/>
            <person name="Li J."/>
            <person name="Zhao F."/>
            <person name="Cao W."/>
        </authorList>
    </citation>
    <scope>NUCLEOTIDE SEQUENCE</scope>
    <source>
        <strain evidence="1">Hyas-2018</strain>
    </source>
</reference>
<dbReference type="Proteomes" id="UP000821845">
    <property type="component" value="Chromosome 4"/>
</dbReference>
<organism evidence="1 2">
    <name type="scientific">Hyalomma asiaticum</name>
    <name type="common">Tick</name>
    <dbReference type="NCBI Taxonomy" id="266040"/>
    <lineage>
        <taxon>Eukaryota</taxon>
        <taxon>Metazoa</taxon>
        <taxon>Ecdysozoa</taxon>
        <taxon>Arthropoda</taxon>
        <taxon>Chelicerata</taxon>
        <taxon>Arachnida</taxon>
        <taxon>Acari</taxon>
        <taxon>Parasitiformes</taxon>
        <taxon>Ixodida</taxon>
        <taxon>Ixodoidea</taxon>
        <taxon>Ixodidae</taxon>
        <taxon>Hyalomminae</taxon>
        <taxon>Hyalomma</taxon>
    </lineage>
</organism>
<name>A0ACB7SJG4_HYAAI</name>
<sequence length="62" mass="6940">MNISHHGFHHKTYQSHMKIDVCSATAAECEAASAARVKQLYVEFGSPPGNIDFIYDGTWLTR</sequence>
<keyword evidence="2" id="KW-1185">Reference proteome</keyword>
<proteinExistence type="predicted"/>
<accession>A0ACB7SJG4</accession>
<gene>
    <name evidence="1" type="ORF">HPB50_021932</name>
</gene>
<evidence type="ECO:0000313" key="1">
    <source>
        <dbReference type="EMBL" id="KAH6934212.1"/>
    </source>
</evidence>
<comment type="caution">
    <text evidence="1">The sequence shown here is derived from an EMBL/GenBank/DDBJ whole genome shotgun (WGS) entry which is preliminary data.</text>
</comment>
<dbReference type="EMBL" id="CM023484">
    <property type="protein sequence ID" value="KAH6934212.1"/>
    <property type="molecule type" value="Genomic_DNA"/>
</dbReference>
<evidence type="ECO:0000313" key="2">
    <source>
        <dbReference type="Proteomes" id="UP000821845"/>
    </source>
</evidence>
<protein>
    <submittedName>
        <fullName evidence="1">Uncharacterized protein</fullName>
    </submittedName>
</protein>